<accession>W2IYI6</accession>
<dbReference type="InterPro" id="IPR000048">
    <property type="entry name" value="IQ_motif_EF-hand-BS"/>
</dbReference>
<feature type="compositionally biased region" description="Basic and acidic residues" evidence="5">
    <location>
        <begin position="356"/>
        <end position="378"/>
    </location>
</feature>
<feature type="compositionally biased region" description="Polar residues" evidence="5">
    <location>
        <begin position="501"/>
        <end position="515"/>
    </location>
</feature>
<feature type="region of interest" description="Disordered" evidence="5">
    <location>
        <begin position="199"/>
        <end position="218"/>
    </location>
</feature>
<dbReference type="Gene3D" id="1.20.5.190">
    <property type="match status" value="2"/>
</dbReference>
<dbReference type="PANTHER" id="PTHR22706:SF1">
    <property type="entry name" value="ASSEMBLY FACTOR FOR SPINDLE MICROTUBULES"/>
    <property type="match status" value="1"/>
</dbReference>
<sequence length="676" mass="74474">AETENNMAKKIQSHWRGSVARSEVAAMRSEAIVAVQAQLARIENLSAVEIQRRWRGVLARWKFVCLRANVARENLMAVRLQSQWRSVVASRKVNVLRNQRRASAVAQAELENAMALKIQCRWRIAVAERKLAKLRQTAVVEAKNATLIQAAWRGRVGRGEAALRRSENDSQNESSGLEKPQMRRQPTLAELQLLSQTGRFSNLSDSDESDDDSELEDVSSYVDATLAPDTPASVQLIEPERAEPAPVSPVAASIPINSPLAHEDLTPRASSSSVNMGLEFSISEDHSTITDDKSDASSDSFVDAMEEHKPLDHGLNDSGVEENRHWASENDSSAFDTTPSTETPVPMSTIAPSSPAKEETLEVDNERPSSISDFDRPSSVRSGSFFQEPSLDSDTPRGSLASSPLSGARDESPADLFRSREDSYADSTRSRGDSYADSIRSRNDSYADVFRSRNNSYDDVFRSRGDSYADVPSKTDFDEHNLSDEETHNTPKYFDTDSERASSIISDSPVSGQNTLEEKNEEQEEQESRKKSGSRWRASSVLSALSSRRSSKPTSSPTSSLEDEEKDIDQKKNRSSTLPSVAASGLSSVAGLLNRKLSVPASNNNSTTKSFEEDIEESFVYSPPAQQAAKSKSRFGRFTAPTVSKPAFPSRFAWKSRGRRGTNDEEDDELANTRAA</sequence>
<feature type="compositionally biased region" description="Basic and acidic residues" evidence="5">
    <location>
        <begin position="408"/>
        <end position="445"/>
    </location>
</feature>
<reference evidence="6 7" key="1">
    <citation type="submission" date="2013-11" db="EMBL/GenBank/DDBJ databases">
        <title>The Genome Sequence of Phytophthora parasitica CJ05E6.</title>
        <authorList>
            <consortium name="The Broad Institute Genomics Platform"/>
            <person name="Russ C."/>
            <person name="Tyler B."/>
            <person name="Panabieres F."/>
            <person name="Shan W."/>
            <person name="Tripathy S."/>
            <person name="Grunwald N."/>
            <person name="Machado M."/>
            <person name="Johnson C.S."/>
            <person name="Arredondo F."/>
            <person name="Hong C."/>
            <person name="Coffey M."/>
            <person name="Young S.K."/>
            <person name="Zeng Q."/>
            <person name="Gargeya S."/>
            <person name="Fitzgerald M."/>
            <person name="Abouelleil A."/>
            <person name="Alvarado L."/>
            <person name="Chapman S.B."/>
            <person name="Gainer-Dewar J."/>
            <person name="Goldberg J."/>
            <person name="Griggs A."/>
            <person name="Gujja S."/>
            <person name="Hansen M."/>
            <person name="Howarth C."/>
            <person name="Imamovic A."/>
            <person name="Ireland A."/>
            <person name="Larimer J."/>
            <person name="McCowan C."/>
            <person name="Murphy C."/>
            <person name="Pearson M."/>
            <person name="Poon T.W."/>
            <person name="Priest M."/>
            <person name="Roberts A."/>
            <person name="Saif S."/>
            <person name="Shea T."/>
            <person name="Sykes S."/>
            <person name="Wortman J."/>
            <person name="Nusbaum C."/>
            <person name="Birren B."/>
        </authorList>
    </citation>
    <scope>NUCLEOTIDE SEQUENCE [LARGE SCALE GENOMIC DNA]</scope>
    <source>
        <strain evidence="6 7">CJ05E6</strain>
    </source>
</reference>
<keyword evidence="4" id="KW-0112">Calmodulin-binding</keyword>
<dbReference type="InterPro" id="IPR051185">
    <property type="entry name" value="ASPM"/>
</dbReference>
<organism evidence="6 7">
    <name type="scientific">Phytophthora nicotianae</name>
    <name type="common">Potato buckeye rot agent</name>
    <name type="synonym">Phytophthora parasitica</name>
    <dbReference type="NCBI Taxonomy" id="4792"/>
    <lineage>
        <taxon>Eukaryota</taxon>
        <taxon>Sar</taxon>
        <taxon>Stramenopiles</taxon>
        <taxon>Oomycota</taxon>
        <taxon>Peronosporomycetes</taxon>
        <taxon>Peronosporales</taxon>
        <taxon>Peronosporaceae</taxon>
        <taxon>Phytophthora</taxon>
    </lineage>
</organism>
<evidence type="ECO:0000256" key="4">
    <source>
        <dbReference type="ARBA" id="ARBA00022860"/>
    </source>
</evidence>
<feature type="region of interest" description="Disordered" evidence="5">
    <location>
        <begin position="161"/>
        <end position="184"/>
    </location>
</feature>
<dbReference type="VEuPathDB" id="FungiDB:PPTG_01208"/>
<feature type="compositionally biased region" description="Low complexity" evidence="5">
    <location>
        <begin position="535"/>
        <end position="560"/>
    </location>
</feature>
<dbReference type="PROSITE" id="PS50096">
    <property type="entry name" value="IQ"/>
    <property type="match status" value="3"/>
</dbReference>
<feature type="non-terminal residue" evidence="6">
    <location>
        <position position="1"/>
    </location>
</feature>
<evidence type="ECO:0000256" key="2">
    <source>
        <dbReference type="ARBA" id="ARBA00022490"/>
    </source>
</evidence>
<proteinExistence type="predicted"/>
<evidence type="ECO:0000313" key="6">
    <source>
        <dbReference type="EMBL" id="ETL39234.1"/>
    </source>
</evidence>
<dbReference type="SMART" id="SM00015">
    <property type="entry name" value="IQ"/>
    <property type="match status" value="5"/>
</dbReference>
<dbReference type="PANTHER" id="PTHR22706">
    <property type="entry name" value="ASSEMBLY FACTOR FOR SPINDLE MICROTUBULES"/>
    <property type="match status" value="1"/>
</dbReference>
<evidence type="ECO:0000256" key="1">
    <source>
        <dbReference type="ARBA" id="ARBA00004496"/>
    </source>
</evidence>
<comment type="subcellular location">
    <subcellularLocation>
        <location evidence="1">Cytoplasm</location>
    </subcellularLocation>
</comment>
<feature type="region of interest" description="Disordered" evidence="5">
    <location>
        <begin position="283"/>
        <end position="584"/>
    </location>
</feature>
<dbReference type="AlphaFoldDB" id="W2IYI6"/>
<feature type="region of interest" description="Disordered" evidence="5">
    <location>
        <begin position="595"/>
        <end position="614"/>
    </location>
</feature>
<feature type="compositionally biased region" description="Polar residues" evidence="5">
    <location>
        <begin position="600"/>
        <end position="609"/>
    </location>
</feature>
<dbReference type="GO" id="GO:0051295">
    <property type="term" value="P:establishment of meiotic spindle localization"/>
    <property type="evidence" value="ECO:0007669"/>
    <property type="project" value="TreeGrafter"/>
</dbReference>
<dbReference type="EMBL" id="KI673153">
    <property type="protein sequence ID" value="ETL39234.1"/>
    <property type="molecule type" value="Genomic_DNA"/>
</dbReference>
<evidence type="ECO:0000313" key="7">
    <source>
        <dbReference type="Proteomes" id="UP000053864"/>
    </source>
</evidence>
<protein>
    <submittedName>
        <fullName evidence="6">Uncharacterized protein</fullName>
    </submittedName>
</protein>
<keyword evidence="2" id="KW-0963">Cytoplasm</keyword>
<gene>
    <name evidence="6" type="ORF">L916_09376</name>
</gene>
<name>W2IYI6_PHYNI</name>
<feature type="compositionally biased region" description="Basic and acidic residues" evidence="5">
    <location>
        <begin position="283"/>
        <end position="296"/>
    </location>
</feature>
<dbReference type="Pfam" id="PF00612">
    <property type="entry name" value="IQ"/>
    <property type="match status" value="3"/>
</dbReference>
<feature type="region of interest" description="Disordered" evidence="5">
    <location>
        <begin position="622"/>
        <end position="676"/>
    </location>
</feature>
<dbReference type="GO" id="GO:0000922">
    <property type="term" value="C:spindle pole"/>
    <property type="evidence" value="ECO:0007669"/>
    <property type="project" value="TreeGrafter"/>
</dbReference>
<feature type="compositionally biased region" description="Polar residues" evidence="5">
    <location>
        <begin position="379"/>
        <end position="393"/>
    </location>
</feature>
<feature type="compositionally biased region" description="Basic and acidic residues" evidence="5">
    <location>
        <begin position="459"/>
        <end position="500"/>
    </location>
</feature>
<dbReference type="Proteomes" id="UP000053864">
    <property type="component" value="Unassembled WGS sequence"/>
</dbReference>
<dbReference type="GO" id="GO:0007051">
    <property type="term" value="P:spindle organization"/>
    <property type="evidence" value="ECO:0007669"/>
    <property type="project" value="TreeGrafter"/>
</dbReference>
<keyword evidence="3" id="KW-0677">Repeat</keyword>
<dbReference type="GO" id="GO:0005737">
    <property type="term" value="C:cytoplasm"/>
    <property type="evidence" value="ECO:0007669"/>
    <property type="project" value="UniProtKB-SubCell"/>
</dbReference>
<feature type="compositionally biased region" description="Acidic residues" evidence="5">
    <location>
        <begin position="205"/>
        <end position="217"/>
    </location>
</feature>
<evidence type="ECO:0000256" key="3">
    <source>
        <dbReference type="ARBA" id="ARBA00022737"/>
    </source>
</evidence>
<evidence type="ECO:0000256" key="5">
    <source>
        <dbReference type="SAM" id="MobiDB-lite"/>
    </source>
</evidence>
<dbReference type="GO" id="GO:0005516">
    <property type="term" value="F:calmodulin binding"/>
    <property type="evidence" value="ECO:0007669"/>
    <property type="project" value="UniProtKB-KW"/>
</dbReference>
<feature type="compositionally biased region" description="Polar residues" evidence="5">
    <location>
        <begin position="329"/>
        <end position="343"/>
    </location>
</feature>
<feature type="compositionally biased region" description="Basic and acidic residues" evidence="5">
    <location>
        <begin position="305"/>
        <end position="328"/>
    </location>
</feature>
<dbReference type="GO" id="GO:0000278">
    <property type="term" value="P:mitotic cell cycle"/>
    <property type="evidence" value="ECO:0007669"/>
    <property type="project" value="TreeGrafter"/>
</dbReference>